<dbReference type="EMBL" id="CP040449">
    <property type="protein sequence ID" value="QFI56746.1"/>
    <property type="molecule type" value="Genomic_DNA"/>
</dbReference>
<evidence type="ECO:0000313" key="3">
    <source>
        <dbReference type="Proteomes" id="UP000594034"/>
    </source>
</evidence>
<evidence type="ECO:0000313" key="2">
    <source>
        <dbReference type="EMBL" id="QFI56746.1"/>
    </source>
</evidence>
<feature type="domain" description="YscD/Y4YQ C-terminal" evidence="1">
    <location>
        <begin position="40"/>
        <end position="90"/>
    </location>
</feature>
<organism evidence="2 3">
    <name type="scientific">Aeromonas simiae</name>
    <dbReference type="NCBI Taxonomy" id="218936"/>
    <lineage>
        <taxon>Bacteria</taxon>
        <taxon>Pseudomonadati</taxon>
        <taxon>Pseudomonadota</taxon>
        <taxon>Gammaproteobacteria</taxon>
        <taxon>Aeromonadales</taxon>
        <taxon>Aeromonadaceae</taxon>
        <taxon>Aeromonas</taxon>
    </lineage>
</organism>
<dbReference type="RefSeq" id="WP_193004570.1">
    <property type="nucleotide sequence ID" value="NZ_CP040449.1"/>
</dbReference>
<proteinExistence type="predicted"/>
<dbReference type="InterPro" id="IPR057770">
    <property type="entry name" value="YscD/Y4YQ_C"/>
</dbReference>
<protein>
    <submittedName>
        <fullName evidence="2">MSHA biogenesis protein MshK</fullName>
    </submittedName>
</protein>
<dbReference type="Proteomes" id="UP000594034">
    <property type="component" value="Chromosome"/>
</dbReference>
<dbReference type="KEGG" id="asim:FE240_14910"/>
<name>A0A5J6X030_9GAMM</name>
<dbReference type="AlphaFoldDB" id="A0A5J6X030"/>
<dbReference type="Pfam" id="PF23893">
    <property type="entry name" value="Y4YQ_C"/>
    <property type="match status" value="1"/>
</dbReference>
<keyword evidence="3" id="KW-1185">Reference proteome</keyword>
<reference evidence="2 3" key="1">
    <citation type="submission" date="2019-05" db="EMBL/GenBank/DDBJ databases">
        <title>OXA-830, a novel chromosomally encoded expanded-spectrum class D beta-lactamase in Aeromonas simiae.</title>
        <authorList>
            <person name="Zhou W."/>
            <person name="Chen Q."/>
        </authorList>
    </citation>
    <scope>NUCLEOTIDE SEQUENCE [LARGE SCALE GENOMIC DNA]</scope>
    <source>
        <strain evidence="2 3">A6</strain>
    </source>
</reference>
<accession>A0A5J6X030</accession>
<sequence>MLTLLGILAVMTPLKDPTTPLAGAQVQGDTQQVAVASMPKLQSIILGNGPAIAVLSGKGYRHGEQVAGWRVAGISNDRVVLDKGQERVTLTLFADKILR</sequence>
<evidence type="ECO:0000259" key="1">
    <source>
        <dbReference type="Pfam" id="PF23893"/>
    </source>
</evidence>
<gene>
    <name evidence="2" type="ORF">FE240_14910</name>
</gene>